<dbReference type="SMART" id="SM00342">
    <property type="entry name" value="HTH_ARAC"/>
    <property type="match status" value="1"/>
</dbReference>
<name>A0A841G2Q1_9ACTN</name>
<evidence type="ECO:0000313" key="5">
    <source>
        <dbReference type="EMBL" id="MBB6038410.1"/>
    </source>
</evidence>
<dbReference type="PROSITE" id="PS01124">
    <property type="entry name" value="HTH_ARAC_FAMILY_2"/>
    <property type="match status" value="1"/>
</dbReference>
<evidence type="ECO:0000259" key="4">
    <source>
        <dbReference type="PROSITE" id="PS01124"/>
    </source>
</evidence>
<dbReference type="Pfam" id="PF20240">
    <property type="entry name" value="DUF6597"/>
    <property type="match status" value="1"/>
</dbReference>
<dbReference type="InterPro" id="IPR046532">
    <property type="entry name" value="DUF6597"/>
</dbReference>
<accession>A0A841G2Q1</accession>
<dbReference type="PANTHER" id="PTHR46796:SF15">
    <property type="entry name" value="BLL1074 PROTEIN"/>
    <property type="match status" value="1"/>
</dbReference>
<proteinExistence type="predicted"/>
<reference evidence="5 6" key="1">
    <citation type="submission" date="2020-08" db="EMBL/GenBank/DDBJ databases">
        <title>Genomic Encyclopedia of Type Strains, Phase IV (KMG-IV): sequencing the most valuable type-strain genomes for metagenomic binning, comparative biology and taxonomic classification.</title>
        <authorList>
            <person name="Goeker M."/>
        </authorList>
    </citation>
    <scope>NUCLEOTIDE SEQUENCE [LARGE SCALE GENOMIC DNA]</scope>
    <source>
        <strain evidence="5 6">YIM 65646</strain>
    </source>
</reference>
<evidence type="ECO:0000256" key="2">
    <source>
        <dbReference type="ARBA" id="ARBA00023125"/>
    </source>
</evidence>
<dbReference type="EMBL" id="JACHGT010000016">
    <property type="protein sequence ID" value="MBB6038410.1"/>
    <property type="molecule type" value="Genomic_DNA"/>
</dbReference>
<keyword evidence="1" id="KW-0805">Transcription regulation</keyword>
<evidence type="ECO:0000256" key="3">
    <source>
        <dbReference type="ARBA" id="ARBA00023163"/>
    </source>
</evidence>
<dbReference type="InterPro" id="IPR009057">
    <property type="entry name" value="Homeodomain-like_sf"/>
</dbReference>
<dbReference type="Gene3D" id="1.10.10.60">
    <property type="entry name" value="Homeodomain-like"/>
    <property type="match status" value="1"/>
</dbReference>
<sequence length="270" mass="29781">MAGPRKDTRGIVDPGELMARVRFRRFEAARALRPYVENYWFIDWDLDEPYESRVVPHPSVNVVFQRMEGRGDFCVVSGIGMDLFAIKLEGVGRVCGAKFRAGLFRAFHGGHQAELTDREVPLGEVFPGTSEAVARVLGPDDERDRVAAFDAFLLGLAPASVDPVAVRVGELVDRVRLDRGLRRVDEVAAVAGTSVRGLQRLFAEYLGVSPKWAIMRYRVHEAVELAGPGTDWARLAAELGYSDQAHLVRDFRATLGVSPAAFVRASTTRG</sequence>
<dbReference type="Pfam" id="PF12833">
    <property type="entry name" value="HTH_18"/>
    <property type="match status" value="1"/>
</dbReference>
<dbReference type="SUPFAM" id="SSF46689">
    <property type="entry name" value="Homeodomain-like"/>
    <property type="match status" value="1"/>
</dbReference>
<comment type="caution">
    <text evidence="5">The sequence shown here is derived from an EMBL/GenBank/DDBJ whole genome shotgun (WGS) entry which is preliminary data.</text>
</comment>
<keyword evidence="6" id="KW-1185">Reference proteome</keyword>
<dbReference type="Proteomes" id="UP000548476">
    <property type="component" value="Unassembled WGS sequence"/>
</dbReference>
<protein>
    <submittedName>
        <fullName evidence="5">AraC-like DNA-binding protein</fullName>
    </submittedName>
</protein>
<dbReference type="InterPro" id="IPR018060">
    <property type="entry name" value="HTH_AraC"/>
</dbReference>
<keyword evidence="3" id="KW-0804">Transcription</keyword>
<dbReference type="GO" id="GO:0043565">
    <property type="term" value="F:sequence-specific DNA binding"/>
    <property type="evidence" value="ECO:0007669"/>
    <property type="project" value="InterPro"/>
</dbReference>
<evidence type="ECO:0000313" key="6">
    <source>
        <dbReference type="Proteomes" id="UP000548476"/>
    </source>
</evidence>
<dbReference type="InterPro" id="IPR050204">
    <property type="entry name" value="AraC_XylS_family_regulators"/>
</dbReference>
<organism evidence="5 6">
    <name type="scientific">Phytomonospora endophytica</name>
    <dbReference type="NCBI Taxonomy" id="714109"/>
    <lineage>
        <taxon>Bacteria</taxon>
        <taxon>Bacillati</taxon>
        <taxon>Actinomycetota</taxon>
        <taxon>Actinomycetes</taxon>
        <taxon>Micromonosporales</taxon>
        <taxon>Micromonosporaceae</taxon>
        <taxon>Phytomonospora</taxon>
    </lineage>
</organism>
<dbReference type="RefSeq" id="WP_184791205.1">
    <property type="nucleotide sequence ID" value="NZ_BONT01000010.1"/>
</dbReference>
<dbReference type="PANTHER" id="PTHR46796">
    <property type="entry name" value="HTH-TYPE TRANSCRIPTIONAL ACTIVATOR RHAS-RELATED"/>
    <property type="match status" value="1"/>
</dbReference>
<feature type="domain" description="HTH araC/xylS-type" evidence="4">
    <location>
        <begin position="166"/>
        <end position="265"/>
    </location>
</feature>
<evidence type="ECO:0000256" key="1">
    <source>
        <dbReference type="ARBA" id="ARBA00023015"/>
    </source>
</evidence>
<dbReference type="GO" id="GO:0003700">
    <property type="term" value="F:DNA-binding transcription factor activity"/>
    <property type="evidence" value="ECO:0007669"/>
    <property type="project" value="InterPro"/>
</dbReference>
<dbReference type="AlphaFoldDB" id="A0A841G2Q1"/>
<gene>
    <name evidence="5" type="ORF">HNR73_006293</name>
</gene>
<keyword evidence="2 5" id="KW-0238">DNA-binding</keyword>